<dbReference type="Pfam" id="PF04055">
    <property type="entry name" value="Radical_SAM"/>
    <property type="match status" value="1"/>
</dbReference>
<keyword evidence="2" id="KW-0004">4Fe-4S</keyword>
<dbReference type="InterPro" id="IPR007197">
    <property type="entry name" value="rSAM"/>
</dbReference>
<evidence type="ECO:0000313" key="9">
    <source>
        <dbReference type="Proteomes" id="UP000886743"/>
    </source>
</evidence>
<dbReference type="InterPro" id="IPR039661">
    <property type="entry name" value="ELP3"/>
</dbReference>
<comment type="cofactor">
    <cofactor evidence="1">
        <name>[4Fe-4S] cluster</name>
        <dbReference type="ChEBI" id="CHEBI:49883"/>
    </cofactor>
</comment>
<dbReference type="GO" id="GO:0003824">
    <property type="term" value="F:catalytic activity"/>
    <property type="evidence" value="ECO:0007669"/>
    <property type="project" value="InterPro"/>
</dbReference>
<evidence type="ECO:0000256" key="2">
    <source>
        <dbReference type="ARBA" id="ARBA00022485"/>
    </source>
</evidence>
<dbReference type="EMBL" id="DVOF01000142">
    <property type="protein sequence ID" value="HIV02920.1"/>
    <property type="molecule type" value="Genomic_DNA"/>
</dbReference>
<evidence type="ECO:0000256" key="1">
    <source>
        <dbReference type="ARBA" id="ARBA00001966"/>
    </source>
</evidence>
<keyword evidence="4" id="KW-0479">Metal-binding</keyword>
<evidence type="ECO:0000256" key="5">
    <source>
        <dbReference type="ARBA" id="ARBA00023004"/>
    </source>
</evidence>
<evidence type="ECO:0000256" key="3">
    <source>
        <dbReference type="ARBA" id="ARBA00022691"/>
    </source>
</evidence>
<proteinExistence type="predicted"/>
<dbReference type="InterPro" id="IPR006638">
    <property type="entry name" value="Elp3/MiaA/NifB-like_rSAM"/>
</dbReference>
<name>A0A9D1SZW6_9FIRM</name>
<accession>A0A9D1SZW6</accession>
<organism evidence="8 9">
    <name type="scientific">Candidatus Aphodoplasma excrementigallinarum</name>
    <dbReference type="NCBI Taxonomy" id="2840673"/>
    <lineage>
        <taxon>Bacteria</taxon>
        <taxon>Bacillati</taxon>
        <taxon>Bacillota</taxon>
        <taxon>Clostridia</taxon>
        <taxon>Eubacteriales</taxon>
        <taxon>Candidatus Aphodoplasma</taxon>
    </lineage>
</organism>
<dbReference type="SFLD" id="SFLDG01082">
    <property type="entry name" value="B12-binding_domain_containing"/>
    <property type="match status" value="1"/>
</dbReference>
<dbReference type="PROSITE" id="PS51918">
    <property type="entry name" value="RADICAL_SAM"/>
    <property type="match status" value="1"/>
</dbReference>
<dbReference type="GO" id="GO:0002926">
    <property type="term" value="P:tRNA wobble base 5-methoxycarbonylmethyl-2-thiouridinylation"/>
    <property type="evidence" value="ECO:0007669"/>
    <property type="project" value="TreeGrafter"/>
</dbReference>
<dbReference type="InterPro" id="IPR058240">
    <property type="entry name" value="rSAM_sf"/>
</dbReference>
<evidence type="ECO:0000313" key="8">
    <source>
        <dbReference type="EMBL" id="HIV02920.1"/>
    </source>
</evidence>
<protein>
    <submittedName>
        <fullName evidence="8">Radical SAM protein</fullName>
    </submittedName>
</protein>
<dbReference type="Proteomes" id="UP000886743">
    <property type="component" value="Unassembled WGS sequence"/>
</dbReference>
<dbReference type="GO" id="GO:0005737">
    <property type="term" value="C:cytoplasm"/>
    <property type="evidence" value="ECO:0007669"/>
    <property type="project" value="TreeGrafter"/>
</dbReference>
<dbReference type="GO" id="GO:0046872">
    <property type="term" value="F:metal ion binding"/>
    <property type="evidence" value="ECO:0007669"/>
    <property type="project" value="UniProtKB-KW"/>
</dbReference>
<reference evidence="8" key="1">
    <citation type="submission" date="2020-10" db="EMBL/GenBank/DDBJ databases">
        <authorList>
            <person name="Gilroy R."/>
        </authorList>
    </citation>
    <scope>NUCLEOTIDE SEQUENCE</scope>
    <source>
        <strain evidence="8">4920</strain>
    </source>
</reference>
<dbReference type="AlphaFoldDB" id="A0A9D1SZW6"/>
<dbReference type="SUPFAM" id="SSF102114">
    <property type="entry name" value="Radical SAM enzymes"/>
    <property type="match status" value="1"/>
</dbReference>
<dbReference type="GO" id="GO:0051539">
    <property type="term" value="F:4 iron, 4 sulfur cluster binding"/>
    <property type="evidence" value="ECO:0007669"/>
    <property type="project" value="UniProtKB-KW"/>
</dbReference>
<gene>
    <name evidence="8" type="ORF">IAC74_05040</name>
</gene>
<dbReference type="SFLD" id="SFLDG01086">
    <property type="entry name" value="elongater_protein-like"/>
    <property type="match status" value="1"/>
</dbReference>
<dbReference type="SFLD" id="SFLDS00029">
    <property type="entry name" value="Radical_SAM"/>
    <property type="match status" value="1"/>
</dbReference>
<keyword evidence="5" id="KW-0408">Iron</keyword>
<comment type="caution">
    <text evidence="8">The sequence shown here is derived from an EMBL/GenBank/DDBJ whole genome shotgun (WGS) entry which is preliminary data.</text>
</comment>
<reference evidence="8" key="2">
    <citation type="journal article" date="2021" name="PeerJ">
        <title>Extensive microbial diversity within the chicken gut microbiome revealed by metagenomics and culture.</title>
        <authorList>
            <person name="Gilroy R."/>
            <person name="Ravi A."/>
            <person name="Getino M."/>
            <person name="Pursley I."/>
            <person name="Horton D.L."/>
            <person name="Alikhan N.F."/>
            <person name="Baker D."/>
            <person name="Gharbi K."/>
            <person name="Hall N."/>
            <person name="Watson M."/>
            <person name="Adriaenssens E.M."/>
            <person name="Foster-Nyarko E."/>
            <person name="Jarju S."/>
            <person name="Secka A."/>
            <person name="Antonio M."/>
            <person name="Oren A."/>
            <person name="Chaudhuri R.R."/>
            <person name="La Ragione R."/>
            <person name="Hildebrand F."/>
            <person name="Pallen M.J."/>
        </authorList>
    </citation>
    <scope>NUCLEOTIDE SEQUENCE</scope>
    <source>
        <strain evidence="8">4920</strain>
    </source>
</reference>
<dbReference type="InterPro" id="IPR032432">
    <property type="entry name" value="Radical_SAM_C"/>
</dbReference>
<sequence>MRKVNIPIFVPHLGCPHGCVFCNQRRITGQTDAVTPDMARKIVEQALHTIDRENTCVEIAFFGGSFTAIPLPEQEAFLRAVEPYRRGGMVDGIRLSTRPDCIGEGNLSLLRGYGVTSIELGVQSSDGGVLAKSRRGHTFADVEAAARLIRHFGFELGLQMMLGLPGDTWEKSRKTAEDIISLSPDTARIYPTVVLRGSVLCDLYEKGLYAPLPLEEAVAWCAQIYALFTQSGITVLRMGLMASEDLRGGLVAGPYHPAFGELVHARLFLDQMRKLLAGRAGGEAVVRVNPKDRSKAAGHHRQNIETIKNELGVKITLIGDESVEPGIIIC</sequence>
<dbReference type="Gene3D" id="3.80.30.20">
    <property type="entry name" value="tm_1862 like domain"/>
    <property type="match status" value="1"/>
</dbReference>
<keyword evidence="3" id="KW-0949">S-adenosyl-L-methionine</keyword>
<evidence type="ECO:0000259" key="7">
    <source>
        <dbReference type="PROSITE" id="PS51918"/>
    </source>
</evidence>
<dbReference type="SMART" id="SM00729">
    <property type="entry name" value="Elp3"/>
    <property type="match status" value="1"/>
</dbReference>
<dbReference type="Pfam" id="PF16199">
    <property type="entry name" value="Radical_SAM_C"/>
    <property type="match status" value="1"/>
</dbReference>
<feature type="domain" description="Radical SAM core" evidence="7">
    <location>
        <begin position="1"/>
        <end position="237"/>
    </location>
</feature>
<evidence type="ECO:0000256" key="4">
    <source>
        <dbReference type="ARBA" id="ARBA00022723"/>
    </source>
</evidence>
<dbReference type="PANTHER" id="PTHR11135:SF0">
    <property type="entry name" value="ELONGATOR COMPLEX PROTEIN 3"/>
    <property type="match status" value="1"/>
</dbReference>
<dbReference type="PANTHER" id="PTHR11135">
    <property type="entry name" value="HISTONE ACETYLTRANSFERASE-RELATED"/>
    <property type="match status" value="1"/>
</dbReference>
<dbReference type="InterPro" id="IPR023404">
    <property type="entry name" value="rSAM_horseshoe"/>
</dbReference>
<dbReference type="CDD" id="cd01335">
    <property type="entry name" value="Radical_SAM"/>
    <property type="match status" value="1"/>
</dbReference>
<keyword evidence="6" id="KW-0411">Iron-sulfur</keyword>
<evidence type="ECO:0000256" key="6">
    <source>
        <dbReference type="ARBA" id="ARBA00023014"/>
    </source>
</evidence>